<sequence>MALPADGTAWPPIAAEVRTALEDWAAWYSANPNKIADRYYWRSTRVGQYGQQPVNRPSQYRRGLVGAMARFFWGEPTPWGEKRIKLHVPLAGDLARTSSALLFSEPPTLKAPDPKAAGAKPLQERLEQLQETGLNRTLITAGQRASALGGVYLRTVWDDEISDRPWIDSVRADAAAPEMRAGVLMAVTFWTVIAVDGTKVTRHLERHERGGLILHAVYEGSSDNLGKQLPDSALGSFPETKGLQPTRQLAIDKLMMTVSYAPNTADNRDWCDVPGAHWLGLSDFQGSEGLLDALDETYTSWMRDVRLAKSRIIVPHGYLTNHGLGQGASWEDRDVYAGLNIPPTETGAGITLNQFAIRHAEHKATCDELRDQIIRNAGYNTGSFGEDSDGAAVTATEVKAKASRSEATRSSKSEAFAVAVPDIVETLLALEASGLFPGLPSVDVERPVMTFADSIAADPLVLAQTAAALRTAEAASTETLVALTNPEMPAEEQAVEVRRIHAENGRTVASPDTAGGHGANLPGDSGDPVPPSP</sequence>
<evidence type="ECO:0000256" key="1">
    <source>
        <dbReference type="SAM" id="MobiDB-lite"/>
    </source>
</evidence>
<comment type="caution">
    <text evidence="2">The sequence shown here is derived from an EMBL/GenBank/DDBJ whole genome shotgun (WGS) entry which is preliminary data.</text>
</comment>
<name>A0ABU7P589_9ACTN</name>
<accession>A0ABU7P589</accession>
<gene>
    <name evidence="2" type="ORF">V2S66_03220</name>
</gene>
<reference evidence="2 3" key="1">
    <citation type="submission" date="2023-12" db="EMBL/GenBank/DDBJ databases">
        <title>Streptomyces sp. V4-01.</title>
        <authorList>
            <person name="Somphong A."/>
            <person name="Phongsopitanun W."/>
        </authorList>
    </citation>
    <scope>NUCLEOTIDE SEQUENCE [LARGE SCALE GENOMIC DNA]</scope>
    <source>
        <strain evidence="2 3">V4-01</strain>
    </source>
</reference>
<dbReference type="EMBL" id="JAZEWV010000002">
    <property type="protein sequence ID" value="MEE4540978.1"/>
    <property type="molecule type" value="Genomic_DNA"/>
</dbReference>
<dbReference type="Proteomes" id="UP001344658">
    <property type="component" value="Unassembled WGS sequence"/>
</dbReference>
<evidence type="ECO:0000313" key="3">
    <source>
        <dbReference type="Proteomes" id="UP001344658"/>
    </source>
</evidence>
<dbReference type="RefSeq" id="WP_330792872.1">
    <property type="nucleotide sequence ID" value="NZ_JAZEWV010000002.1"/>
</dbReference>
<organism evidence="2 3">
    <name type="scientific">Actinacidiphila polyblastidii</name>
    <dbReference type="NCBI Taxonomy" id="3110430"/>
    <lineage>
        <taxon>Bacteria</taxon>
        <taxon>Bacillati</taxon>
        <taxon>Actinomycetota</taxon>
        <taxon>Actinomycetes</taxon>
        <taxon>Kitasatosporales</taxon>
        <taxon>Streptomycetaceae</taxon>
        <taxon>Actinacidiphila</taxon>
    </lineage>
</organism>
<proteinExistence type="predicted"/>
<feature type="region of interest" description="Disordered" evidence="1">
    <location>
        <begin position="502"/>
        <end position="533"/>
    </location>
</feature>
<evidence type="ECO:0000313" key="2">
    <source>
        <dbReference type="EMBL" id="MEE4540978.1"/>
    </source>
</evidence>
<protein>
    <submittedName>
        <fullName evidence="2">Capsid protein</fullName>
    </submittedName>
</protein>
<keyword evidence="3" id="KW-1185">Reference proteome</keyword>